<name>A0A1R1Y3J4_9FUNG</name>
<comment type="caution">
    <text evidence="2">The sequence shown here is derived from an EMBL/GenBank/DDBJ whole genome shotgun (WGS) entry which is preliminary data.</text>
</comment>
<accession>A0A1R1Y3J4</accession>
<evidence type="ECO:0000256" key="1">
    <source>
        <dbReference type="SAM" id="Phobius"/>
    </source>
</evidence>
<keyword evidence="1" id="KW-1133">Transmembrane helix</keyword>
<evidence type="ECO:0000313" key="2">
    <source>
        <dbReference type="EMBL" id="OMJ21483.1"/>
    </source>
</evidence>
<protein>
    <recommendedName>
        <fullName evidence="4">Ferric oxidoreductase domain-containing protein</fullName>
    </recommendedName>
</protein>
<gene>
    <name evidence="2" type="ORF">AYI69_g5786</name>
</gene>
<feature type="transmembrane region" description="Helical" evidence="1">
    <location>
        <begin position="58"/>
        <end position="76"/>
    </location>
</feature>
<organism evidence="2 3">
    <name type="scientific">Smittium culicis</name>
    <dbReference type="NCBI Taxonomy" id="133412"/>
    <lineage>
        <taxon>Eukaryota</taxon>
        <taxon>Fungi</taxon>
        <taxon>Fungi incertae sedis</taxon>
        <taxon>Zoopagomycota</taxon>
        <taxon>Kickxellomycotina</taxon>
        <taxon>Harpellomycetes</taxon>
        <taxon>Harpellales</taxon>
        <taxon>Legeriomycetaceae</taxon>
        <taxon>Smittium</taxon>
    </lineage>
</organism>
<keyword evidence="1" id="KW-0472">Membrane</keyword>
<keyword evidence="3" id="KW-1185">Reference proteome</keyword>
<feature type="transmembrane region" description="Helical" evidence="1">
    <location>
        <begin position="182"/>
        <end position="202"/>
    </location>
</feature>
<keyword evidence="1" id="KW-0812">Transmembrane</keyword>
<dbReference type="EMBL" id="LSSM01002508">
    <property type="protein sequence ID" value="OMJ21483.1"/>
    <property type="molecule type" value="Genomic_DNA"/>
</dbReference>
<reference evidence="3" key="1">
    <citation type="submission" date="2017-01" db="EMBL/GenBank/DDBJ databases">
        <authorList>
            <person name="Wang Y."/>
            <person name="White M."/>
            <person name="Kvist S."/>
            <person name="Moncalvo J.-M."/>
        </authorList>
    </citation>
    <scope>NUCLEOTIDE SEQUENCE [LARGE SCALE GENOMIC DNA]</scope>
    <source>
        <strain evidence="3">ID-206-W2</strain>
    </source>
</reference>
<feature type="transmembrane region" description="Helical" evidence="1">
    <location>
        <begin position="112"/>
        <end position="138"/>
    </location>
</feature>
<proteinExistence type="predicted"/>
<dbReference type="OrthoDB" id="10663031at2759"/>
<dbReference type="AlphaFoldDB" id="A0A1R1Y3J4"/>
<feature type="transmembrane region" description="Helical" evidence="1">
    <location>
        <begin position="21"/>
        <end position="38"/>
    </location>
</feature>
<dbReference type="Proteomes" id="UP000187429">
    <property type="component" value="Unassembled WGS sequence"/>
</dbReference>
<sequence length="204" mass="23656">MDKKNKYDSIKNELTLRNKGVFIAILIVEIVFFVKGVLKNPKKDALTTFFHSTMTPIEFHFGLIFVFMSPTILAIQRKTSNDIISRLIRPRSPGMNWLRGWRTIRLENTVSLHIYVACWFLFWSILHVALGLFMYYLAIYDSPKDPSVVAGSLKSSFLPHEKDFFSMFEKYTLYISKGANQYMLVTGFILTFVFIIISGNSIRK</sequence>
<evidence type="ECO:0000313" key="3">
    <source>
        <dbReference type="Proteomes" id="UP000187429"/>
    </source>
</evidence>
<evidence type="ECO:0008006" key="4">
    <source>
        <dbReference type="Google" id="ProtNLM"/>
    </source>
</evidence>